<protein>
    <submittedName>
        <fullName evidence="1">Uncharacterized protein</fullName>
    </submittedName>
</protein>
<accession>A0A382LUL1</accession>
<dbReference type="EMBL" id="UINC01088409">
    <property type="protein sequence ID" value="SVC38601.1"/>
    <property type="molecule type" value="Genomic_DNA"/>
</dbReference>
<feature type="non-terminal residue" evidence="1">
    <location>
        <position position="46"/>
    </location>
</feature>
<sequence length="46" mass="5471">MNGNLLGIIDRLSSLYPIFSNEADFQFALAWEIQKKFPDWSVRFEY</sequence>
<proteinExistence type="predicted"/>
<name>A0A382LUL1_9ZZZZ</name>
<organism evidence="1">
    <name type="scientific">marine metagenome</name>
    <dbReference type="NCBI Taxonomy" id="408172"/>
    <lineage>
        <taxon>unclassified sequences</taxon>
        <taxon>metagenomes</taxon>
        <taxon>ecological metagenomes</taxon>
    </lineage>
</organism>
<evidence type="ECO:0000313" key="1">
    <source>
        <dbReference type="EMBL" id="SVC38601.1"/>
    </source>
</evidence>
<reference evidence="1" key="1">
    <citation type="submission" date="2018-05" db="EMBL/GenBank/DDBJ databases">
        <authorList>
            <person name="Lanie J.A."/>
            <person name="Ng W.-L."/>
            <person name="Kazmierczak K.M."/>
            <person name="Andrzejewski T.M."/>
            <person name="Davidsen T.M."/>
            <person name="Wayne K.J."/>
            <person name="Tettelin H."/>
            <person name="Glass J.I."/>
            <person name="Rusch D."/>
            <person name="Podicherti R."/>
            <person name="Tsui H.-C.T."/>
            <person name="Winkler M.E."/>
        </authorList>
    </citation>
    <scope>NUCLEOTIDE SEQUENCE</scope>
</reference>
<gene>
    <name evidence="1" type="ORF">METZ01_LOCUS291455</name>
</gene>
<dbReference type="AlphaFoldDB" id="A0A382LUL1"/>